<dbReference type="AlphaFoldDB" id="G9WSW1"/>
<keyword evidence="2" id="KW-1133">Transmembrane helix</keyword>
<feature type="signal peptide" evidence="3">
    <location>
        <begin position="1"/>
        <end position="25"/>
    </location>
</feature>
<dbReference type="EMBL" id="AFZD01000007">
    <property type="protein sequence ID" value="EHL13331.1"/>
    <property type="molecule type" value="Genomic_DNA"/>
</dbReference>
<evidence type="ECO:0000256" key="2">
    <source>
        <dbReference type="SAM" id="Phobius"/>
    </source>
</evidence>
<keyword evidence="2" id="KW-0472">Membrane</keyword>
<keyword evidence="2" id="KW-0812">Transmembrane</keyword>
<evidence type="ECO:0000313" key="5">
    <source>
        <dbReference type="Proteomes" id="UP000003527"/>
    </source>
</evidence>
<evidence type="ECO:0000256" key="1">
    <source>
        <dbReference type="SAM" id="MobiDB-lite"/>
    </source>
</evidence>
<dbReference type="PATRIC" id="fig|796944.3.peg.700"/>
<organism evidence="4 5">
    <name type="scientific">Oribacterium asaccharolyticum ACB7</name>
    <dbReference type="NCBI Taxonomy" id="796944"/>
    <lineage>
        <taxon>Bacteria</taxon>
        <taxon>Bacillati</taxon>
        <taxon>Bacillota</taxon>
        <taxon>Clostridia</taxon>
        <taxon>Lachnospirales</taxon>
        <taxon>Lachnospiraceae</taxon>
        <taxon>Oribacterium</taxon>
    </lineage>
</organism>
<gene>
    <name evidence="4" type="ORF">HMPREF9624_02177</name>
</gene>
<sequence length="940" mass="107637">MKKNRVFPVLSVLCLLGLFYCAVRTGTTKSLPLEEHTEEEREQVVNEEAYQAYLPILLSEKKAILQYNWGNESSDENGESDAVEEGSPSIAFSDINGDGVKDLLYFKAGTAEDGTEDAVLTIYSYYDGSLHKVYQNAGWDKKGQGDHYCLYKVEDSNALFYYFQEGDSESYVQLTEEFAQDNKESATEERIRKNEDYAEILFSNLQDESLALFSYERKHQETAMPYAKTLSYLKENASVEMKEEAEKEVPEWSQAFFQYVVQERQQLSVLYDTADPVMALWDMDGDNVPELIIGNNETYGTYSYAKVIKYTGDGFQELEGGMDSYGMTFGASHTADPDYPGLYFHYWRRGEGVDTDGDGFEDKDLYRIQYCYIDGNEIKETDVATYTEEEDYNGNSDQVIEYDKLCEDDGLFQATTVSPARRLQFVTLSEIMDMGWPAFVQLNTIDTNLYNVEYSEVVHKAKIVTKAEDDAHFDVREYLTEEDKEKHLGSYIMKAPVSISFYWNTKRMFSGNGGEYNADEAKLASVLSEAVKNGKKEIEDCYKTLSFGKIETHDGYDSMHPNTRASFAATRYSYLEDDYSPYEERMLFLISLGADKTEYHLPLDFRSMQAEMERDSEAIYEEFSSLYDAFSVDNPYTIAKKTSYLVFISGEGRCGAVADALGKKFLDNGWDSSSVRVYSFNAPNFVSKKQADDSLPIFNILNTEDLSVQYPSDFFRYGSNYFFKGGGSAENHNLSEMMKKLDKEEPKKKTKRDKEYRRVSLSGDAEIEALDEKGRPMAISGNLGVQYGKNSPVRFYKEGSKRYLLAPKDLPFSLCIKGVKEEELSLEEAVLSEGEEEEIRQFEDFPIHEKRVYFMEIIPDAKKPGKLYIIRRKWRNTLERLFYGKDMEIAVGQVLPNGKLSLFFAFSKLCIIFTTAFVVCLLLTLCYRIKSGKSLKKEKR</sequence>
<dbReference type="SUPFAM" id="SSF69318">
    <property type="entry name" value="Integrin alpha N-terminal domain"/>
    <property type="match status" value="1"/>
</dbReference>
<evidence type="ECO:0000256" key="3">
    <source>
        <dbReference type="SAM" id="SignalP"/>
    </source>
</evidence>
<evidence type="ECO:0008006" key="6">
    <source>
        <dbReference type="Google" id="ProtNLM"/>
    </source>
</evidence>
<evidence type="ECO:0000313" key="4">
    <source>
        <dbReference type="EMBL" id="EHL13331.1"/>
    </source>
</evidence>
<reference evidence="4 5" key="1">
    <citation type="submission" date="2011-08" db="EMBL/GenBank/DDBJ databases">
        <title>The Genome Sequence of Oribacterium sp. ACB7.</title>
        <authorList>
            <consortium name="The Broad Institute Genome Sequencing Platform"/>
            <person name="Earl A."/>
            <person name="Ward D."/>
            <person name="Feldgarden M."/>
            <person name="Gevers D."/>
            <person name="Sizova M."/>
            <person name="Hazen A."/>
            <person name="Epstein S."/>
            <person name="Young S.K."/>
            <person name="Zeng Q."/>
            <person name="Gargeya S."/>
            <person name="Fitzgerald M."/>
            <person name="Haas B."/>
            <person name="Abouelleil A."/>
            <person name="Alvarado L."/>
            <person name="Arachchi H.M."/>
            <person name="Berlin A."/>
            <person name="Brown A."/>
            <person name="Chapman S.B."/>
            <person name="Chen Z."/>
            <person name="Dunbar C."/>
            <person name="Freedman E."/>
            <person name="Gearin G."/>
            <person name="Gellesch M."/>
            <person name="Goldberg J."/>
            <person name="Griggs A."/>
            <person name="Gujja S."/>
            <person name="Heiman D."/>
            <person name="Howarth C."/>
            <person name="Larson L."/>
            <person name="Lui A."/>
            <person name="MacDonald P.J.P."/>
            <person name="Montmayeur A."/>
            <person name="Murphy C."/>
            <person name="Neiman D."/>
            <person name="Pearson M."/>
            <person name="Priest M."/>
            <person name="Roberts A."/>
            <person name="Saif S."/>
            <person name="Shea T."/>
            <person name="Shenoy N."/>
            <person name="Sisk P."/>
            <person name="Stolte C."/>
            <person name="Sykes S."/>
            <person name="Wortman J."/>
            <person name="Nusbaum C."/>
            <person name="Birren B."/>
        </authorList>
    </citation>
    <scope>NUCLEOTIDE SEQUENCE [LARGE SCALE GENOMIC DNA]</scope>
    <source>
        <strain evidence="4 5">ACB7</strain>
    </source>
</reference>
<dbReference type="Proteomes" id="UP000003527">
    <property type="component" value="Unassembled WGS sequence"/>
</dbReference>
<keyword evidence="3" id="KW-0732">Signal</keyword>
<dbReference type="RefSeq" id="WP_009537823.1">
    <property type="nucleotide sequence ID" value="NZ_JH414507.1"/>
</dbReference>
<feature type="compositionally biased region" description="Acidic residues" evidence="1">
    <location>
        <begin position="74"/>
        <end position="84"/>
    </location>
</feature>
<name>G9WSW1_9FIRM</name>
<feature type="chain" id="PRO_5039462282" description="FG-GAP repeat protein" evidence="3">
    <location>
        <begin position="26"/>
        <end position="940"/>
    </location>
</feature>
<keyword evidence="5" id="KW-1185">Reference proteome</keyword>
<feature type="transmembrane region" description="Helical" evidence="2">
    <location>
        <begin position="902"/>
        <end position="927"/>
    </location>
</feature>
<dbReference type="HOGENOM" id="CLU_312117_0_0_9"/>
<proteinExistence type="predicted"/>
<feature type="region of interest" description="Disordered" evidence="1">
    <location>
        <begin position="74"/>
        <end position="93"/>
    </location>
</feature>
<protein>
    <recommendedName>
        <fullName evidence="6">FG-GAP repeat protein</fullName>
    </recommendedName>
</protein>
<accession>G9WSW1</accession>
<dbReference type="InterPro" id="IPR028994">
    <property type="entry name" value="Integrin_alpha_N"/>
</dbReference>
<comment type="caution">
    <text evidence="4">The sequence shown here is derived from an EMBL/GenBank/DDBJ whole genome shotgun (WGS) entry which is preliminary data.</text>
</comment>